<evidence type="ECO:0000313" key="4">
    <source>
        <dbReference type="EMBL" id="EYT49119.1"/>
    </source>
</evidence>
<keyword evidence="2" id="KW-0012">Acyltransferase</keyword>
<proteinExistence type="predicted"/>
<dbReference type="InterPro" id="IPR050832">
    <property type="entry name" value="Bact_Acetyltransf"/>
</dbReference>
<reference evidence="4 5" key="1">
    <citation type="journal article" date="2013" name="Genome Announc.">
        <title>Draft genome sequence of an Actinobacterium, Brachybacterium muris strain UCD-AY4.</title>
        <authorList>
            <person name="Lo J.R."/>
            <person name="Lang J.M."/>
            <person name="Darling A.E."/>
            <person name="Eisen J.A."/>
            <person name="Coil D.A."/>
        </authorList>
    </citation>
    <scope>NUCLEOTIDE SEQUENCE [LARGE SCALE GENOMIC DNA]</scope>
    <source>
        <strain evidence="4 5">UCD-AY4</strain>
    </source>
</reference>
<evidence type="ECO:0000256" key="1">
    <source>
        <dbReference type="ARBA" id="ARBA00022679"/>
    </source>
</evidence>
<dbReference type="PANTHER" id="PTHR43877">
    <property type="entry name" value="AMINOALKYLPHOSPHONATE N-ACETYLTRANSFERASE-RELATED-RELATED"/>
    <property type="match status" value="1"/>
</dbReference>
<dbReference type="RefSeq" id="WP_017823356.1">
    <property type="nucleotide sequence ID" value="NZ_AORC01000010.1"/>
</dbReference>
<dbReference type="OrthoDB" id="3252279at2"/>
<dbReference type="AlphaFoldDB" id="A0A022KTC9"/>
<comment type="caution">
    <text evidence="4">The sequence shown here is derived from an EMBL/GenBank/DDBJ whole genome shotgun (WGS) entry which is preliminary data.</text>
</comment>
<dbReference type="STRING" id="1249481.D641_0109135"/>
<gene>
    <name evidence="4" type="ORF">D641_0109135</name>
</gene>
<organism evidence="4 5">
    <name type="scientific">Brachybacterium muris UCD-AY4</name>
    <dbReference type="NCBI Taxonomy" id="1249481"/>
    <lineage>
        <taxon>Bacteria</taxon>
        <taxon>Bacillati</taxon>
        <taxon>Actinomycetota</taxon>
        <taxon>Actinomycetes</taxon>
        <taxon>Micrococcales</taxon>
        <taxon>Dermabacteraceae</taxon>
        <taxon>Brachybacterium</taxon>
    </lineage>
</organism>
<dbReference type="SUPFAM" id="SSF55729">
    <property type="entry name" value="Acyl-CoA N-acyltransferases (Nat)"/>
    <property type="match status" value="1"/>
</dbReference>
<keyword evidence="1" id="KW-0808">Transferase</keyword>
<dbReference type="HOGENOM" id="CLU_128594_0_0_11"/>
<name>A0A022KTC9_9MICO</name>
<accession>A0A022KTC9</accession>
<dbReference type="Pfam" id="PF00583">
    <property type="entry name" value="Acetyltransf_1"/>
    <property type="match status" value="1"/>
</dbReference>
<dbReference type="PROSITE" id="PS51186">
    <property type="entry name" value="GNAT"/>
    <property type="match status" value="1"/>
</dbReference>
<protein>
    <recommendedName>
        <fullName evidence="3">N-acetyltransferase domain-containing protein</fullName>
    </recommendedName>
</protein>
<dbReference type="EMBL" id="AORC01000010">
    <property type="protein sequence ID" value="EYT49119.1"/>
    <property type="molecule type" value="Genomic_DNA"/>
</dbReference>
<sequence>MANSLMVREHRADPTELVPLPQPVDLRELREQDLDAAAEAYRLSHHGSSSQMTIDEATADVRATWQGEYGLWLPDASLGAWRGDELLGAVLTVRDAPWDDAPPGPFIVDLFVIPSARRQGIARALVTAAVGAVRESVALRVDDTAPAARALYLHLGFREVG</sequence>
<dbReference type="Gene3D" id="3.40.630.30">
    <property type="match status" value="1"/>
</dbReference>
<evidence type="ECO:0000256" key="2">
    <source>
        <dbReference type="ARBA" id="ARBA00023315"/>
    </source>
</evidence>
<dbReference type="InterPro" id="IPR000182">
    <property type="entry name" value="GNAT_dom"/>
</dbReference>
<dbReference type="Proteomes" id="UP000019754">
    <property type="component" value="Unassembled WGS sequence"/>
</dbReference>
<feature type="domain" description="N-acetyltransferase" evidence="3">
    <location>
        <begin position="24"/>
        <end position="161"/>
    </location>
</feature>
<dbReference type="GO" id="GO:0016747">
    <property type="term" value="F:acyltransferase activity, transferring groups other than amino-acyl groups"/>
    <property type="evidence" value="ECO:0007669"/>
    <property type="project" value="InterPro"/>
</dbReference>
<keyword evidence="5" id="KW-1185">Reference proteome</keyword>
<dbReference type="CDD" id="cd04301">
    <property type="entry name" value="NAT_SF"/>
    <property type="match status" value="1"/>
</dbReference>
<dbReference type="InterPro" id="IPR016181">
    <property type="entry name" value="Acyl_CoA_acyltransferase"/>
</dbReference>
<evidence type="ECO:0000313" key="5">
    <source>
        <dbReference type="Proteomes" id="UP000019754"/>
    </source>
</evidence>
<evidence type="ECO:0000259" key="3">
    <source>
        <dbReference type="PROSITE" id="PS51186"/>
    </source>
</evidence>